<sequence>MYKMFNMENKSYKETEAGTELNKVTIINGNIKASTNTCTPEVCRRARQQYQPPDLANSSPWNQKKTYFFISVIVLLIVWIVVYTTVSQLKIV</sequence>
<name>A0A9P0GMG4_9CUCU</name>
<keyword evidence="1" id="KW-0812">Transmembrane</keyword>
<keyword evidence="3" id="KW-1185">Reference proteome</keyword>
<keyword evidence="1" id="KW-1133">Transmembrane helix</keyword>
<keyword evidence="1" id="KW-0472">Membrane</keyword>
<dbReference type="Proteomes" id="UP001152799">
    <property type="component" value="Chromosome 2"/>
</dbReference>
<organism evidence="2 3">
    <name type="scientific">Ceutorhynchus assimilis</name>
    <name type="common">cabbage seed weevil</name>
    <dbReference type="NCBI Taxonomy" id="467358"/>
    <lineage>
        <taxon>Eukaryota</taxon>
        <taxon>Metazoa</taxon>
        <taxon>Ecdysozoa</taxon>
        <taxon>Arthropoda</taxon>
        <taxon>Hexapoda</taxon>
        <taxon>Insecta</taxon>
        <taxon>Pterygota</taxon>
        <taxon>Neoptera</taxon>
        <taxon>Endopterygota</taxon>
        <taxon>Coleoptera</taxon>
        <taxon>Polyphaga</taxon>
        <taxon>Cucujiformia</taxon>
        <taxon>Curculionidae</taxon>
        <taxon>Ceutorhynchinae</taxon>
        <taxon>Ceutorhynchus</taxon>
    </lineage>
</organism>
<protein>
    <submittedName>
        <fullName evidence="2">Uncharacterized protein</fullName>
    </submittedName>
</protein>
<evidence type="ECO:0000313" key="2">
    <source>
        <dbReference type="EMBL" id="CAH1126659.1"/>
    </source>
</evidence>
<feature type="transmembrane region" description="Helical" evidence="1">
    <location>
        <begin position="67"/>
        <end position="86"/>
    </location>
</feature>
<dbReference type="EMBL" id="OU892278">
    <property type="protein sequence ID" value="CAH1126659.1"/>
    <property type="molecule type" value="Genomic_DNA"/>
</dbReference>
<evidence type="ECO:0000256" key="1">
    <source>
        <dbReference type="SAM" id="Phobius"/>
    </source>
</evidence>
<dbReference type="AlphaFoldDB" id="A0A9P0GMG4"/>
<reference evidence="2" key="1">
    <citation type="submission" date="2022-01" db="EMBL/GenBank/DDBJ databases">
        <authorList>
            <person name="King R."/>
        </authorList>
    </citation>
    <scope>NUCLEOTIDE SEQUENCE</scope>
</reference>
<proteinExistence type="predicted"/>
<dbReference type="OrthoDB" id="8191931at2759"/>
<accession>A0A9P0GMG4</accession>
<evidence type="ECO:0000313" key="3">
    <source>
        <dbReference type="Proteomes" id="UP001152799"/>
    </source>
</evidence>
<gene>
    <name evidence="2" type="ORF">CEUTPL_LOCUS5498</name>
</gene>